<feature type="region of interest" description="Disordered" evidence="1">
    <location>
        <begin position="122"/>
        <end position="141"/>
    </location>
</feature>
<protein>
    <submittedName>
        <fullName evidence="2">Uncharacterized protein</fullName>
    </submittedName>
</protein>
<dbReference type="OrthoDB" id="440385at2759"/>
<evidence type="ECO:0000313" key="2">
    <source>
        <dbReference type="EMBL" id="GBP06902.1"/>
    </source>
</evidence>
<dbReference type="Proteomes" id="UP000299102">
    <property type="component" value="Unassembled WGS sequence"/>
</dbReference>
<name>A0A4C1SXH9_EUMVA</name>
<gene>
    <name evidence="2" type="ORF">EVAR_73927_1</name>
</gene>
<feature type="region of interest" description="Disordered" evidence="1">
    <location>
        <begin position="21"/>
        <end position="87"/>
    </location>
</feature>
<evidence type="ECO:0000313" key="3">
    <source>
        <dbReference type="Proteomes" id="UP000299102"/>
    </source>
</evidence>
<proteinExistence type="predicted"/>
<comment type="caution">
    <text evidence="2">The sequence shown here is derived from an EMBL/GenBank/DDBJ whole genome shotgun (WGS) entry which is preliminary data.</text>
</comment>
<dbReference type="STRING" id="151549.A0A4C1SXH9"/>
<organism evidence="2 3">
    <name type="scientific">Eumeta variegata</name>
    <name type="common">Bagworm moth</name>
    <name type="synonym">Eumeta japonica</name>
    <dbReference type="NCBI Taxonomy" id="151549"/>
    <lineage>
        <taxon>Eukaryota</taxon>
        <taxon>Metazoa</taxon>
        <taxon>Ecdysozoa</taxon>
        <taxon>Arthropoda</taxon>
        <taxon>Hexapoda</taxon>
        <taxon>Insecta</taxon>
        <taxon>Pterygota</taxon>
        <taxon>Neoptera</taxon>
        <taxon>Endopterygota</taxon>
        <taxon>Lepidoptera</taxon>
        <taxon>Glossata</taxon>
        <taxon>Ditrysia</taxon>
        <taxon>Tineoidea</taxon>
        <taxon>Psychidae</taxon>
        <taxon>Oiketicinae</taxon>
        <taxon>Eumeta</taxon>
    </lineage>
</organism>
<sequence>MYLLQCLLNIPANTVIGPMRTSLEHNTNNTPIPPPVDSLRAQMHSRQASASSNNSSTLCNLGSPKPEKRQANSPLPPTPKSNLSSTAQLQAMCSTSNLTSGRNSVISVIECAGELNELGSQDLYQHDGSPQRRNKSLSPTKDIEGMYAKVLTCS</sequence>
<keyword evidence="3" id="KW-1185">Reference proteome</keyword>
<accession>A0A4C1SXH9</accession>
<dbReference type="EMBL" id="BGZK01011449">
    <property type="protein sequence ID" value="GBP06902.1"/>
    <property type="molecule type" value="Genomic_DNA"/>
</dbReference>
<reference evidence="2 3" key="1">
    <citation type="journal article" date="2019" name="Commun. Biol.">
        <title>The bagworm genome reveals a unique fibroin gene that provides high tensile strength.</title>
        <authorList>
            <person name="Kono N."/>
            <person name="Nakamura H."/>
            <person name="Ohtoshi R."/>
            <person name="Tomita M."/>
            <person name="Numata K."/>
            <person name="Arakawa K."/>
        </authorList>
    </citation>
    <scope>NUCLEOTIDE SEQUENCE [LARGE SCALE GENOMIC DNA]</scope>
</reference>
<dbReference type="AlphaFoldDB" id="A0A4C1SXH9"/>
<evidence type="ECO:0000256" key="1">
    <source>
        <dbReference type="SAM" id="MobiDB-lite"/>
    </source>
</evidence>